<dbReference type="GO" id="GO:0005507">
    <property type="term" value="F:copper ion binding"/>
    <property type="evidence" value="ECO:0007669"/>
    <property type="project" value="TreeGrafter"/>
</dbReference>
<accession>A0A917CEJ4</accession>
<dbReference type="InterPro" id="IPR023299">
    <property type="entry name" value="ATPase_P-typ_cyto_dom_N"/>
</dbReference>
<dbReference type="InterPro" id="IPR021993">
    <property type="entry name" value="ATPase-cat-bd"/>
</dbReference>
<evidence type="ECO:0000313" key="17">
    <source>
        <dbReference type="EMBL" id="GGF85779.1"/>
    </source>
</evidence>
<dbReference type="GO" id="GO:0055070">
    <property type="term" value="P:copper ion homeostasis"/>
    <property type="evidence" value="ECO:0007669"/>
    <property type="project" value="TreeGrafter"/>
</dbReference>
<evidence type="ECO:0000256" key="7">
    <source>
        <dbReference type="ARBA" id="ARBA00022723"/>
    </source>
</evidence>
<proteinExistence type="inferred from homology"/>
<keyword evidence="13" id="KW-0406">Ion transport</keyword>
<evidence type="ECO:0000256" key="12">
    <source>
        <dbReference type="ARBA" id="ARBA00022989"/>
    </source>
</evidence>
<dbReference type="Gene3D" id="2.70.150.10">
    <property type="entry name" value="Calcium-transporting ATPase, cytoplasmic transduction domain A"/>
    <property type="match status" value="1"/>
</dbReference>
<evidence type="ECO:0000256" key="3">
    <source>
        <dbReference type="ARBA" id="ARBA00022448"/>
    </source>
</evidence>
<dbReference type="PRINTS" id="PR00119">
    <property type="entry name" value="CATATPASE"/>
</dbReference>
<keyword evidence="4 15" id="KW-1003">Cell membrane</keyword>
<evidence type="ECO:0000256" key="5">
    <source>
        <dbReference type="ARBA" id="ARBA00022553"/>
    </source>
</evidence>
<dbReference type="CDD" id="cd02079">
    <property type="entry name" value="P-type_ATPase_HM"/>
    <property type="match status" value="1"/>
</dbReference>
<dbReference type="Gene3D" id="3.40.1110.10">
    <property type="entry name" value="Calcium-transporting ATPase, cytoplasmic domain N"/>
    <property type="match status" value="1"/>
</dbReference>
<feature type="transmembrane region" description="Helical" evidence="15">
    <location>
        <begin position="421"/>
        <end position="443"/>
    </location>
</feature>
<dbReference type="PANTHER" id="PTHR43520:SF5">
    <property type="entry name" value="CATION-TRANSPORTING P-TYPE ATPASE-RELATED"/>
    <property type="match status" value="1"/>
</dbReference>
<dbReference type="EMBL" id="BMFO01000001">
    <property type="protein sequence ID" value="GGF85779.1"/>
    <property type="molecule type" value="Genomic_DNA"/>
</dbReference>
<comment type="similarity">
    <text evidence="2 15">Belongs to the cation transport ATPase (P-type) (TC 3.A.3) family. Type IB subfamily.</text>
</comment>
<evidence type="ECO:0000259" key="16">
    <source>
        <dbReference type="PROSITE" id="PS50846"/>
    </source>
</evidence>
<keyword evidence="10" id="KW-0460">Magnesium</keyword>
<organism evidence="17 18">
    <name type="scientific">Arenimonas maotaiensis</name>
    <dbReference type="NCBI Taxonomy" id="1446479"/>
    <lineage>
        <taxon>Bacteria</taxon>
        <taxon>Pseudomonadati</taxon>
        <taxon>Pseudomonadota</taxon>
        <taxon>Gammaproteobacteria</taxon>
        <taxon>Lysobacterales</taxon>
        <taxon>Lysobacteraceae</taxon>
        <taxon>Arenimonas</taxon>
    </lineage>
</organism>
<evidence type="ECO:0000256" key="15">
    <source>
        <dbReference type="RuleBase" id="RU362081"/>
    </source>
</evidence>
<dbReference type="InterPro" id="IPR036412">
    <property type="entry name" value="HAD-like_sf"/>
</dbReference>
<dbReference type="Pfam" id="PF00122">
    <property type="entry name" value="E1-E2_ATPase"/>
    <property type="match status" value="1"/>
</dbReference>
<evidence type="ECO:0000256" key="11">
    <source>
        <dbReference type="ARBA" id="ARBA00022967"/>
    </source>
</evidence>
<feature type="transmembrane region" description="Helical" evidence="15">
    <location>
        <begin position="208"/>
        <end position="225"/>
    </location>
</feature>
<evidence type="ECO:0000256" key="1">
    <source>
        <dbReference type="ARBA" id="ARBA00004651"/>
    </source>
</evidence>
<feature type="domain" description="HMA" evidence="16">
    <location>
        <begin position="88"/>
        <end position="154"/>
    </location>
</feature>
<dbReference type="InterPro" id="IPR059000">
    <property type="entry name" value="ATPase_P-type_domA"/>
</dbReference>
<dbReference type="InterPro" id="IPR006121">
    <property type="entry name" value="HMA_dom"/>
</dbReference>
<dbReference type="CDD" id="cd00371">
    <property type="entry name" value="HMA"/>
    <property type="match status" value="1"/>
</dbReference>
<dbReference type="PANTHER" id="PTHR43520">
    <property type="entry name" value="ATP7, ISOFORM B"/>
    <property type="match status" value="1"/>
</dbReference>
<dbReference type="InterPro" id="IPR027256">
    <property type="entry name" value="P-typ_ATPase_IB"/>
</dbReference>
<keyword evidence="9 15" id="KW-0067">ATP-binding</keyword>
<dbReference type="GO" id="GO:0043682">
    <property type="term" value="F:P-type divalent copper transporter activity"/>
    <property type="evidence" value="ECO:0007669"/>
    <property type="project" value="TreeGrafter"/>
</dbReference>
<dbReference type="InterPro" id="IPR001757">
    <property type="entry name" value="P_typ_ATPase"/>
</dbReference>
<reference evidence="17" key="1">
    <citation type="journal article" date="2014" name="Int. J. Syst. Evol. Microbiol.">
        <title>Complete genome sequence of Corynebacterium casei LMG S-19264T (=DSM 44701T), isolated from a smear-ripened cheese.</title>
        <authorList>
            <consortium name="US DOE Joint Genome Institute (JGI-PGF)"/>
            <person name="Walter F."/>
            <person name="Albersmeier A."/>
            <person name="Kalinowski J."/>
            <person name="Ruckert C."/>
        </authorList>
    </citation>
    <scope>NUCLEOTIDE SEQUENCE</scope>
    <source>
        <strain evidence="17">CGMCC 1.12726</strain>
    </source>
</reference>
<dbReference type="SUPFAM" id="SSF81665">
    <property type="entry name" value="Calcium ATPase, transmembrane domain M"/>
    <property type="match status" value="1"/>
</dbReference>
<evidence type="ECO:0000256" key="6">
    <source>
        <dbReference type="ARBA" id="ARBA00022692"/>
    </source>
</evidence>
<evidence type="ECO:0000256" key="10">
    <source>
        <dbReference type="ARBA" id="ARBA00022842"/>
    </source>
</evidence>
<dbReference type="InterPro" id="IPR008250">
    <property type="entry name" value="ATPase_P-typ_transduc_dom_A_sf"/>
</dbReference>
<dbReference type="SUPFAM" id="SSF55008">
    <property type="entry name" value="HMA, heavy metal-associated domain"/>
    <property type="match status" value="1"/>
</dbReference>
<dbReference type="Gene3D" id="3.40.50.1000">
    <property type="entry name" value="HAD superfamily/HAD-like"/>
    <property type="match status" value="1"/>
</dbReference>
<keyword evidence="5" id="KW-0597">Phosphoprotein</keyword>
<evidence type="ECO:0000256" key="14">
    <source>
        <dbReference type="ARBA" id="ARBA00023136"/>
    </source>
</evidence>
<dbReference type="NCBIfam" id="TIGR01512">
    <property type="entry name" value="ATPase-IB2_Cd"/>
    <property type="match status" value="1"/>
</dbReference>
<dbReference type="RefSeq" id="WP_188447352.1">
    <property type="nucleotide sequence ID" value="NZ_BMFO01000001.1"/>
</dbReference>
<dbReference type="SUPFAM" id="SSF56784">
    <property type="entry name" value="HAD-like"/>
    <property type="match status" value="1"/>
</dbReference>
<name>A0A917CEJ4_9GAMM</name>
<evidence type="ECO:0000256" key="8">
    <source>
        <dbReference type="ARBA" id="ARBA00022741"/>
    </source>
</evidence>
<dbReference type="NCBIfam" id="TIGR01511">
    <property type="entry name" value="ATPase-IB1_Cu"/>
    <property type="match status" value="1"/>
</dbReference>
<dbReference type="SUPFAM" id="SSF81653">
    <property type="entry name" value="Calcium ATPase, transduction domain A"/>
    <property type="match status" value="1"/>
</dbReference>
<dbReference type="Pfam" id="PF00702">
    <property type="entry name" value="Hydrolase"/>
    <property type="match status" value="1"/>
</dbReference>
<dbReference type="Proteomes" id="UP000632858">
    <property type="component" value="Unassembled WGS sequence"/>
</dbReference>
<keyword evidence="7 15" id="KW-0479">Metal-binding</keyword>
<dbReference type="Gene3D" id="3.30.70.100">
    <property type="match status" value="1"/>
</dbReference>
<feature type="transmembrane region" description="Helical" evidence="15">
    <location>
        <begin position="741"/>
        <end position="758"/>
    </location>
</feature>
<evidence type="ECO:0000313" key="18">
    <source>
        <dbReference type="Proteomes" id="UP000632858"/>
    </source>
</evidence>
<dbReference type="PRINTS" id="PR00943">
    <property type="entry name" value="CUATPASE"/>
</dbReference>
<keyword evidence="3" id="KW-0813">Transport</keyword>
<protein>
    <submittedName>
        <fullName evidence="17">Cation-transporting P-type ATPase</fullName>
    </submittedName>
</protein>
<comment type="subcellular location">
    <subcellularLocation>
        <location evidence="1">Cell membrane</location>
        <topology evidence="1">Multi-pass membrane protein</topology>
    </subcellularLocation>
</comment>
<dbReference type="NCBIfam" id="TIGR01494">
    <property type="entry name" value="ATPase_P-type"/>
    <property type="match status" value="2"/>
</dbReference>
<dbReference type="AlphaFoldDB" id="A0A917CEJ4"/>
<keyword evidence="14 15" id="KW-0472">Membrane</keyword>
<feature type="transmembrane region" description="Helical" evidence="15">
    <location>
        <begin position="449"/>
        <end position="472"/>
    </location>
</feature>
<keyword evidence="11" id="KW-1278">Translocase</keyword>
<dbReference type="GO" id="GO:0016887">
    <property type="term" value="F:ATP hydrolysis activity"/>
    <property type="evidence" value="ECO:0007669"/>
    <property type="project" value="InterPro"/>
</dbReference>
<keyword evidence="8 15" id="KW-0547">Nucleotide-binding</keyword>
<reference evidence="17" key="2">
    <citation type="submission" date="2020-09" db="EMBL/GenBank/DDBJ databases">
        <authorList>
            <person name="Sun Q."/>
            <person name="Zhou Y."/>
        </authorList>
    </citation>
    <scope>NUCLEOTIDE SEQUENCE</scope>
    <source>
        <strain evidence="17">CGMCC 1.12726</strain>
    </source>
</reference>
<keyword evidence="12 15" id="KW-1133">Transmembrane helix</keyword>
<feature type="transmembrane region" description="Helical" evidence="15">
    <location>
        <begin position="172"/>
        <end position="188"/>
    </location>
</feature>
<comment type="caution">
    <text evidence="17">The sequence shown here is derived from an EMBL/GenBank/DDBJ whole genome shotgun (WGS) entry which is preliminary data.</text>
</comment>
<sequence>MQDAATCFHCQAALGHAPVEAVIDGENRRFCCRGCAGAAQWIVAEGLDDYYRLRRNQGGKVDEAALDYSAWDRDEVRDAHCRPCPEGRQVTLLTDGMHCAACAWLIQNALAKDPAVAAVNANAITGRVEIRWNPGKTRLSALCARLAGLGYKPYLSVNEDYERAKRRERNSLLLKLGLAALVTTQTMMFSEALYLDTAREMSVATRDFFRWLTFLLCSPVVFYSGSEFIRGMWRELRHRQPGMDTLAASSILLAYFASLYQTLVGGDHIWFDASAMFVFFLLSARILERFARNRARAQVDLLARAQPAFAWRLNGGVREQCPIGQVRAGDVLFLPSGEAVPADGELVSEAVEVDEALLTGESALQTRRRGDTLLAGSTLGAVAGEIRVVHTGQATQLSHILRLVEQAQNARPVQNVWAERLASRFVTVMFLVTAVAFAVWWRIDSDRAFSVALAVLVAACPCALSLAVPAAVSSAFDALARLGVLVLKPDALSKLANVTDVVFDKTGTLTGGQARVQSMAVFGSCTESEALRLAYSLEAGSKHPLAAAFNGFEGPPAAFEDLRAVPGHGVSGRLDGVEYRIGKADFAAPGQPDDGVWLGRDGRPLAQFQLYDPIKPDAAADLAWLGKRGLRSHLLSGDSNERVRETGAALGIGALRARATPQDKLDYLKGLQAAGGRVLMVGDGINDAPVMAQADVSMAMGSGAWLAQANADILLMNSRLRQIPQVFAVGAHMQRLMRQNLRWAIAYNVVAVAIALSGVVHPGYASLGMAGSSLLVTLNALRIHSVKP</sequence>
<dbReference type="InterPro" id="IPR036163">
    <property type="entry name" value="HMA_dom_sf"/>
</dbReference>
<evidence type="ECO:0000256" key="13">
    <source>
        <dbReference type="ARBA" id="ARBA00023065"/>
    </source>
</evidence>
<dbReference type="Pfam" id="PF12156">
    <property type="entry name" value="ATPase-cat_bd"/>
    <property type="match status" value="1"/>
</dbReference>
<feature type="transmembrane region" description="Helical" evidence="15">
    <location>
        <begin position="246"/>
        <end position="263"/>
    </location>
</feature>
<gene>
    <name evidence="17" type="ORF">GCM10010960_04760</name>
</gene>
<keyword evidence="18" id="KW-1185">Reference proteome</keyword>
<keyword evidence="6 15" id="KW-0812">Transmembrane</keyword>
<dbReference type="InterPro" id="IPR023298">
    <property type="entry name" value="ATPase_P-typ_TM_dom_sf"/>
</dbReference>
<evidence type="ECO:0000256" key="4">
    <source>
        <dbReference type="ARBA" id="ARBA00022475"/>
    </source>
</evidence>
<evidence type="ECO:0000256" key="9">
    <source>
        <dbReference type="ARBA" id="ARBA00022840"/>
    </source>
</evidence>
<dbReference type="GO" id="GO:0005886">
    <property type="term" value="C:plasma membrane"/>
    <property type="evidence" value="ECO:0007669"/>
    <property type="project" value="UniProtKB-SubCell"/>
</dbReference>
<dbReference type="InterPro" id="IPR018303">
    <property type="entry name" value="ATPase_P-typ_P_site"/>
</dbReference>
<evidence type="ECO:0000256" key="2">
    <source>
        <dbReference type="ARBA" id="ARBA00006024"/>
    </source>
</evidence>
<dbReference type="InterPro" id="IPR023214">
    <property type="entry name" value="HAD_sf"/>
</dbReference>
<dbReference type="PROSITE" id="PS50846">
    <property type="entry name" value="HMA_2"/>
    <property type="match status" value="1"/>
</dbReference>
<dbReference type="PROSITE" id="PS00154">
    <property type="entry name" value="ATPASE_E1_E2"/>
    <property type="match status" value="1"/>
</dbReference>
<dbReference type="NCBIfam" id="TIGR01525">
    <property type="entry name" value="ATPase-IB_hvy"/>
    <property type="match status" value="1"/>
</dbReference>
<dbReference type="GO" id="GO:0005524">
    <property type="term" value="F:ATP binding"/>
    <property type="evidence" value="ECO:0007669"/>
    <property type="project" value="UniProtKB-UniRule"/>
</dbReference>
<feature type="transmembrane region" description="Helical" evidence="15">
    <location>
        <begin position="269"/>
        <end position="287"/>
    </location>
</feature>
<dbReference type="Pfam" id="PF00403">
    <property type="entry name" value="HMA"/>
    <property type="match status" value="1"/>
</dbReference>